<dbReference type="AlphaFoldDB" id="A0AAX6H3E9"/>
<name>A0AAX6H3E9_IRIPA</name>
<sequence length="77" mass="8510">MATGQKSPPQFGFQGRNSNNLVSEPLDPVAEASDEQGSSSQFSRPEMIDARRSPVAEERFLMLEEISTTIWVPGKEL</sequence>
<dbReference type="Proteomes" id="UP001140949">
    <property type="component" value="Unassembled WGS sequence"/>
</dbReference>
<evidence type="ECO:0000256" key="1">
    <source>
        <dbReference type="SAM" id="MobiDB-lite"/>
    </source>
</evidence>
<comment type="caution">
    <text evidence="2">The sequence shown here is derived from an EMBL/GenBank/DDBJ whole genome shotgun (WGS) entry which is preliminary data.</text>
</comment>
<reference evidence="2" key="2">
    <citation type="submission" date="2023-04" db="EMBL/GenBank/DDBJ databases">
        <authorList>
            <person name="Bruccoleri R.E."/>
            <person name="Oakeley E.J."/>
            <person name="Faust A.-M."/>
            <person name="Dessus-Babus S."/>
            <person name="Altorfer M."/>
            <person name="Burckhardt D."/>
            <person name="Oertli M."/>
            <person name="Naumann U."/>
            <person name="Petersen F."/>
            <person name="Wong J."/>
        </authorList>
    </citation>
    <scope>NUCLEOTIDE SEQUENCE</scope>
    <source>
        <strain evidence="2">GSM-AAB239-AS_SAM_17_03QT</strain>
        <tissue evidence="2">Leaf</tissue>
    </source>
</reference>
<proteinExistence type="predicted"/>
<evidence type="ECO:0000313" key="2">
    <source>
        <dbReference type="EMBL" id="KAJ6835254.1"/>
    </source>
</evidence>
<gene>
    <name evidence="2" type="ORF">M6B38_123595</name>
</gene>
<keyword evidence="3" id="KW-1185">Reference proteome</keyword>
<protein>
    <submittedName>
        <fullName evidence="2">LETM1 and EF-hand domain-containing protein 1, mitochondrial-like</fullName>
    </submittedName>
</protein>
<organism evidence="2 3">
    <name type="scientific">Iris pallida</name>
    <name type="common">Sweet iris</name>
    <dbReference type="NCBI Taxonomy" id="29817"/>
    <lineage>
        <taxon>Eukaryota</taxon>
        <taxon>Viridiplantae</taxon>
        <taxon>Streptophyta</taxon>
        <taxon>Embryophyta</taxon>
        <taxon>Tracheophyta</taxon>
        <taxon>Spermatophyta</taxon>
        <taxon>Magnoliopsida</taxon>
        <taxon>Liliopsida</taxon>
        <taxon>Asparagales</taxon>
        <taxon>Iridaceae</taxon>
        <taxon>Iridoideae</taxon>
        <taxon>Irideae</taxon>
        <taxon>Iris</taxon>
    </lineage>
</organism>
<accession>A0AAX6H3E9</accession>
<feature type="region of interest" description="Disordered" evidence="1">
    <location>
        <begin position="1"/>
        <end position="50"/>
    </location>
</feature>
<dbReference type="EMBL" id="JANAVB010013594">
    <property type="protein sequence ID" value="KAJ6835254.1"/>
    <property type="molecule type" value="Genomic_DNA"/>
</dbReference>
<evidence type="ECO:0000313" key="3">
    <source>
        <dbReference type="Proteomes" id="UP001140949"/>
    </source>
</evidence>
<reference evidence="2" key="1">
    <citation type="journal article" date="2023" name="GigaByte">
        <title>Genome assembly of the bearded iris, Iris pallida Lam.</title>
        <authorList>
            <person name="Bruccoleri R.E."/>
            <person name="Oakeley E.J."/>
            <person name="Faust A.M.E."/>
            <person name="Altorfer M."/>
            <person name="Dessus-Babus S."/>
            <person name="Burckhardt D."/>
            <person name="Oertli M."/>
            <person name="Naumann U."/>
            <person name="Petersen F."/>
            <person name="Wong J."/>
        </authorList>
    </citation>
    <scope>NUCLEOTIDE SEQUENCE</scope>
    <source>
        <strain evidence="2">GSM-AAB239-AS_SAM_17_03QT</strain>
    </source>
</reference>